<dbReference type="AlphaFoldDB" id="A0AAD6KMC6"/>
<proteinExistence type="predicted"/>
<comment type="caution">
    <text evidence="1">The sequence shown here is derived from an EMBL/GenBank/DDBJ whole genome shotgun (WGS) entry which is preliminary data.</text>
</comment>
<name>A0AAD6KMC6_9ROSI</name>
<feature type="non-terminal residue" evidence="1">
    <location>
        <position position="83"/>
    </location>
</feature>
<organism evidence="1 2">
    <name type="scientific">Salix udensis</name>
    <dbReference type="NCBI Taxonomy" id="889485"/>
    <lineage>
        <taxon>Eukaryota</taxon>
        <taxon>Viridiplantae</taxon>
        <taxon>Streptophyta</taxon>
        <taxon>Embryophyta</taxon>
        <taxon>Tracheophyta</taxon>
        <taxon>Spermatophyta</taxon>
        <taxon>Magnoliopsida</taxon>
        <taxon>eudicotyledons</taxon>
        <taxon>Gunneridae</taxon>
        <taxon>Pentapetalae</taxon>
        <taxon>rosids</taxon>
        <taxon>fabids</taxon>
        <taxon>Malpighiales</taxon>
        <taxon>Salicaceae</taxon>
        <taxon>Saliceae</taxon>
        <taxon>Salix</taxon>
    </lineage>
</organism>
<sequence>MPPRMEVFPGLSVLDLVSPRRFQGDKQAIPMQYLLAQYSPHQRISFLLPLLLNILSTPGLQRPLLLALFPPSEARPTKLMTKP</sequence>
<gene>
    <name evidence="1" type="ORF">OIU84_026639</name>
</gene>
<keyword evidence="2" id="KW-1185">Reference proteome</keyword>
<dbReference type="EMBL" id="JAPFFJ010000006">
    <property type="protein sequence ID" value="KAJ6426095.1"/>
    <property type="molecule type" value="Genomic_DNA"/>
</dbReference>
<evidence type="ECO:0000313" key="2">
    <source>
        <dbReference type="Proteomes" id="UP001162972"/>
    </source>
</evidence>
<evidence type="ECO:0000313" key="1">
    <source>
        <dbReference type="EMBL" id="KAJ6426095.1"/>
    </source>
</evidence>
<protein>
    <submittedName>
        <fullName evidence="1">Uncharacterized protein</fullName>
    </submittedName>
</protein>
<dbReference type="Proteomes" id="UP001162972">
    <property type="component" value="Chromosome 16"/>
</dbReference>
<accession>A0AAD6KMC6</accession>
<reference evidence="1 2" key="1">
    <citation type="journal article" date="2023" name="Int. J. Mol. Sci.">
        <title>De Novo Assembly and Annotation of 11 Diverse Shrub Willow (Salix) Genomes Reveals Novel Gene Organization in Sex-Linked Regions.</title>
        <authorList>
            <person name="Hyden B."/>
            <person name="Feng K."/>
            <person name="Yates T.B."/>
            <person name="Jawdy S."/>
            <person name="Cereghino C."/>
            <person name="Smart L.B."/>
            <person name="Muchero W."/>
        </authorList>
    </citation>
    <scope>NUCLEOTIDE SEQUENCE [LARGE SCALE GENOMIC DNA]</scope>
    <source>
        <tissue evidence="1">Shoot tip</tissue>
    </source>
</reference>